<dbReference type="AlphaFoldDB" id="A0AAJ0LGP8"/>
<dbReference type="RefSeq" id="WP_058605088.1">
    <property type="nucleotide sequence ID" value="NZ_CP019952.1"/>
</dbReference>
<reference evidence="2 5" key="2">
    <citation type="submission" date="2017-02" db="EMBL/GenBank/DDBJ databases">
        <authorList>
            <person name="Guo L."/>
        </authorList>
    </citation>
    <scope>NUCLEOTIDE SEQUENCE [LARGE SCALE GENOMIC DNA]</scope>
    <source>
        <strain evidence="2 5">PRS09-11288</strain>
    </source>
</reference>
<dbReference type="EMBL" id="LDSN01000068">
    <property type="protein sequence ID" value="KTT15112.1"/>
    <property type="molecule type" value="Genomic_DNA"/>
</dbReference>
<evidence type="ECO:0000313" key="3">
    <source>
        <dbReference type="EMBL" id="KTT15112.1"/>
    </source>
</evidence>
<keyword evidence="5" id="KW-1185">Reference proteome</keyword>
<dbReference type="GO" id="GO:0045892">
    <property type="term" value="P:negative regulation of DNA-templated transcription"/>
    <property type="evidence" value="ECO:0007669"/>
    <property type="project" value="InterPro"/>
</dbReference>
<accession>A0AAJ0LGP8</accession>
<dbReference type="Proteomes" id="UP000191010">
    <property type="component" value="Chromosome"/>
</dbReference>
<dbReference type="Proteomes" id="UP000071644">
    <property type="component" value="Unassembled WGS sequence"/>
</dbReference>
<evidence type="ECO:0000313" key="4">
    <source>
        <dbReference type="Proteomes" id="UP000071644"/>
    </source>
</evidence>
<evidence type="ECO:0000313" key="5">
    <source>
        <dbReference type="Proteomes" id="UP000191010"/>
    </source>
</evidence>
<name>A0AAJ0LGP8_9PSED</name>
<dbReference type="Pfam" id="PF07022">
    <property type="entry name" value="Phage_CI_repr"/>
    <property type="match status" value="1"/>
</dbReference>
<dbReference type="InterPro" id="IPR010744">
    <property type="entry name" value="Phage_CI_N"/>
</dbReference>
<evidence type="ECO:0000259" key="1">
    <source>
        <dbReference type="Pfam" id="PF07022"/>
    </source>
</evidence>
<protein>
    <submittedName>
        <fullName evidence="3">Transcriptional regulator</fullName>
    </submittedName>
</protein>
<dbReference type="EMBL" id="CP019952">
    <property type="protein sequence ID" value="AQW68124.1"/>
    <property type="molecule type" value="Genomic_DNA"/>
</dbReference>
<dbReference type="GO" id="GO:0003677">
    <property type="term" value="F:DNA binding"/>
    <property type="evidence" value="ECO:0007669"/>
    <property type="project" value="InterPro"/>
</dbReference>
<gene>
    <name evidence="2" type="ORF">B2J77_07795</name>
    <name evidence="3" type="ORF">NS96R_19780</name>
</gene>
<feature type="domain" description="Bacteriophage CI repressor N-terminal" evidence="1">
    <location>
        <begin position="8"/>
        <end position="71"/>
    </location>
</feature>
<organism evidence="3 4">
    <name type="scientific">Pseudomonas parafulva</name>
    <dbReference type="NCBI Taxonomy" id="157782"/>
    <lineage>
        <taxon>Bacteria</taxon>
        <taxon>Pseudomonadati</taxon>
        <taxon>Pseudomonadota</taxon>
        <taxon>Gammaproteobacteria</taxon>
        <taxon>Pseudomonadales</taxon>
        <taxon>Pseudomonadaceae</taxon>
        <taxon>Pseudomonas</taxon>
    </lineage>
</organism>
<proteinExistence type="predicted"/>
<dbReference type="Gene3D" id="1.10.260.40">
    <property type="entry name" value="lambda repressor-like DNA-binding domains"/>
    <property type="match status" value="1"/>
</dbReference>
<dbReference type="InterPro" id="IPR010982">
    <property type="entry name" value="Lambda_DNA-bd_dom_sf"/>
</dbReference>
<reference evidence="3 4" key="1">
    <citation type="journal article" date="2016" name="Front. Microbiol.">
        <title>Genomic Resource of Rice Seed Associated Bacteria.</title>
        <authorList>
            <person name="Midha S."/>
            <person name="Bansal K."/>
            <person name="Sharma S."/>
            <person name="Kumar N."/>
            <person name="Patil P.P."/>
            <person name="Chaudhry V."/>
            <person name="Patil P.B."/>
        </authorList>
    </citation>
    <scope>NUCLEOTIDE SEQUENCE [LARGE SCALE GENOMIC DNA]</scope>
    <source>
        <strain evidence="3 4">NS96</strain>
    </source>
</reference>
<evidence type="ECO:0000313" key="2">
    <source>
        <dbReference type="EMBL" id="AQW68124.1"/>
    </source>
</evidence>
<sequence length="129" mass="14298">MSTHALAAVMERLKQLTGTHTDAELSRALSISPQTLSSWKVRNSVPYSFCVEIAVHYACSLDWLLLGKGQAAFFAQENAEWESDLLGRLRTLSPTDRQAILLVIKDKQRIQLLEQRLTELSKGSGSSAP</sequence>